<evidence type="ECO:0000313" key="2">
    <source>
        <dbReference type="Proteomes" id="UP001143856"/>
    </source>
</evidence>
<dbReference type="Proteomes" id="UP001143856">
    <property type="component" value="Unassembled WGS sequence"/>
</dbReference>
<proteinExistence type="predicted"/>
<gene>
    <name evidence="1" type="ORF">NUW58_g2896</name>
</gene>
<protein>
    <submittedName>
        <fullName evidence="1">Uncharacterized protein</fullName>
    </submittedName>
</protein>
<dbReference type="EMBL" id="JAPDGR010000407">
    <property type="protein sequence ID" value="KAJ2990542.1"/>
    <property type="molecule type" value="Genomic_DNA"/>
</dbReference>
<organism evidence="1 2">
    <name type="scientific">Xylaria curta</name>
    <dbReference type="NCBI Taxonomy" id="42375"/>
    <lineage>
        <taxon>Eukaryota</taxon>
        <taxon>Fungi</taxon>
        <taxon>Dikarya</taxon>
        <taxon>Ascomycota</taxon>
        <taxon>Pezizomycotina</taxon>
        <taxon>Sordariomycetes</taxon>
        <taxon>Xylariomycetidae</taxon>
        <taxon>Xylariales</taxon>
        <taxon>Xylariaceae</taxon>
        <taxon>Xylaria</taxon>
    </lineage>
</organism>
<evidence type="ECO:0000313" key="1">
    <source>
        <dbReference type="EMBL" id="KAJ2990542.1"/>
    </source>
</evidence>
<sequence length="1185" mass="132473">MNGTATSQSPLSAPEARGAAVNRPEGEDLLDSVGDILRGKCNPPFSIRGFLARGDITETLTDKVIWDILNQNKNLTLREEELDKIVSQILNKDSKKRMIKIFAVLIFTGKVEYILDFIRKGINDEHLPLVSKDYQHLDFWRKSQVDDFCSRQWLVHIPVFNLAPDHTGIEEYAEEERMPFLYERKIPNGRGGHGEVSEVEIHHDHVDGDSSNSTFALKRIYSRSKWEDELNALNRFRGKSSGHRHLIKLLFAYEHKDKGFYMVFPLARGDLNYYWENNSSHAPSLEAVRWLVKQCEGITGALRKIHRQDSFPDQNRGRHGDIKPSNILWFEDAKEPRGRLVIADLTMARFHSVNTIDNTSARDRDFSMTYRPPETEFNHRTSASQAYDVWSLGCVFFEFVVWYLVGYSAIHNMEGSFNGQQKCTSFRVARFNDDNSRSWQRDDKFFNITNNESGDGCTAEVKKSVHMWAGFLRASTRCSDAIRGFLDLIMKRMLVIEPHERISMEQVNIELISISSKCLINEKYCCLGNSGTKSAIDIQLSASTQSSCAEYSVTSSLSSLSYSDGDYESSSNSTIPSQLSTASRIVNTIDNTPRINRIQMHIERMANSLPPHSQCDGQGADQSEGGQHSGTSVSPYLIKPTCVARNRNAAECTSRESLERPVRTPSHPPLNTMDSTGHSVGGQKKYPLGWEHLGDPDKNPIPSNNVFNTIEGNGQPGNIKAYGPHAFAIATAMAALQTSPIAQLVPDILLEIFNQLALESNKSNAPLISSVLCCQKWRLLASSVLYRHVVLDEDRLEGFTNNRMSCEVTSLTVTMDALGVDPIDPSIAIRKANARNSNLRKLCSLIGDIKPATISISIDMPFPYAATSEVASIVNSLPESCTGLEIDVRHSSSFNPNLAPAAIPEIPQAHPHLCDSIRAVLRRLKHLRLRLPTLCPAIFSANPPGQDLRRRAIHAPLLKTCLINLSLRQPGPPNQGAWAIECGHDYAQTPHIGQQDQLPSALPPLEGVLTEFAHLNSSNLERLWIIDVKPVNHGDLKDHAAWIRRDFMSNTSYPIPVWNIGFFGQGGCVARVPSPTKPRETEDWVSTIESVETIAEGGTWAETATSARFPTLDIQRYKPPHWILSGSEYRKTNRQSCMIWRNEGVTGGMTLPGGPGELMQEWDLHEITPSGWTRDNFPGSPMVRA</sequence>
<accession>A0ACC1PED3</accession>
<keyword evidence="2" id="KW-1185">Reference proteome</keyword>
<comment type="caution">
    <text evidence="1">The sequence shown here is derived from an EMBL/GenBank/DDBJ whole genome shotgun (WGS) entry which is preliminary data.</text>
</comment>
<reference evidence="1" key="1">
    <citation type="submission" date="2022-10" db="EMBL/GenBank/DDBJ databases">
        <title>Genome Sequence of Xylaria curta.</title>
        <authorList>
            <person name="Buettner E."/>
        </authorList>
    </citation>
    <scope>NUCLEOTIDE SEQUENCE</scope>
    <source>
        <strain evidence="1">Babe10</strain>
    </source>
</reference>
<name>A0ACC1PED3_9PEZI</name>